<proteinExistence type="predicted"/>
<dbReference type="EMBL" id="VOAH01000001">
    <property type="protein sequence ID" value="TVP41922.1"/>
    <property type="molecule type" value="Genomic_DNA"/>
</dbReference>
<dbReference type="Proteomes" id="UP000315289">
    <property type="component" value="Unassembled WGS sequence"/>
</dbReference>
<name>A0A557SZ87_9ARCH</name>
<protein>
    <submittedName>
        <fullName evidence="1">Uncharacterized protein</fullName>
    </submittedName>
</protein>
<reference evidence="1 2" key="1">
    <citation type="journal article" date="2019" name="Front. Microbiol.">
        <title>Ammonia Oxidation by the Arctic Terrestrial Thaumarchaeote Candidatus Nitrosocosmicus arcticus Is Stimulated by Increasing Temperatures.</title>
        <authorList>
            <person name="Alves R.J.E."/>
            <person name="Kerou M."/>
            <person name="Zappe A."/>
            <person name="Bittner R."/>
            <person name="Abby S.S."/>
            <person name="Schmidt H.A."/>
            <person name="Pfeifer K."/>
            <person name="Schleper C."/>
        </authorList>
    </citation>
    <scope>NUCLEOTIDE SEQUENCE [LARGE SCALE GENOMIC DNA]</scope>
    <source>
        <strain evidence="1 2">Kfb</strain>
    </source>
</reference>
<keyword evidence="2" id="KW-1185">Reference proteome</keyword>
<evidence type="ECO:0000313" key="2">
    <source>
        <dbReference type="Proteomes" id="UP000315289"/>
    </source>
</evidence>
<accession>A0A557SZ87</accession>
<organism evidence="1 2">
    <name type="scientific">Candidatus Nitrosocosmicus arcticus</name>
    <dbReference type="NCBI Taxonomy" id="2035267"/>
    <lineage>
        <taxon>Archaea</taxon>
        <taxon>Nitrososphaerota</taxon>
        <taxon>Nitrososphaeria</taxon>
        <taxon>Nitrososphaerales</taxon>
        <taxon>Nitrososphaeraceae</taxon>
        <taxon>Candidatus Nitrosocosmicus</taxon>
    </lineage>
</organism>
<comment type="caution">
    <text evidence="1">The sequence shown here is derived from an EMBL/GenBank/DDBJ whole genome shotgun (WGS) entry which is preliminary data.</text>
</comment>
<gene>
    <name evidence="1" type="ORF">NARC_10328</name>
</gene>
<evidence type="ECO:0000313" key="1">
    <source>
        <dbReference type="EMBL" id="TVP41922.1"/>
    </source>
</evidence>
<sequence length="103" mass="11816">MFYGPVNTLLLNIIKFLTEIISPVCLVKKFVILSKLFLLQRIINLSLQATPARITTHYNSRGLKKMIGKENVNVLWLWINMVESTSAELIDLLCLTWIVVKLT</sequence>
<dbReference type="AlphaFoldDB" id="A0A557SZ87"/>